<gene>
    <name evidence="7" type="primary">CDC14A</name>
    <name evidence="7" type="ORF">DFQ27_004368</name>
</gene>
<keyword evidence="3" id="KW-0378">Hydrolase</keyword>
<accession>A0A9P6Q4S6</accession>
<dbReference type="InterPro" id="IPR016130">
    <property type="entry name" value="Tyr_Pase_AS"/>
</dbReference>
<feature type="region of interest" description="Disordered" evidence="5">
    <location>
        <begin position="359"/>
        <end position="378"/>
    </location>
</feature>
<comment type="caution">
    <text evidence="7">The sequence shown here is derived from an EMBL/GenBank/DDBJ whole genome shotgun (WGS) entry which is preliminary data.</text>
</comment>
<organism evidence="7 8">
    <name type="scientific">Actinomortierella ambigua</name>
    <dbReference type="NCBI Taxonomy" id="1343610"/>
    <lineage>
        <taxon>Eukaryota</taxon>
        <taxon>Fungi</taxon>
        <taxon>Fungi incertae sedis</taxon>
        <taxon>Mucoromycota</taxon>
        <taxon>Mortierellomycotina</taxon>
        <taxon>Mortierellomycetes</taxon>
        <taxon>Mortierellales</taxon>
        <taxon>Mortierellaceae</taxon>
        <taxon>Actinomortierella</taxon>
    </lineage>
</organism>
<dbReference type="EMBL" id="JAAAJB010000303">
    <property type="protein sequence ID" value="KAG0258938.1"/>
    <property type="molecule type" value="Genomic_DNA"/>
</dbReference>
<evidence type="ECO:0000313" key="8">
    <source>
        <dbReference type="Proteomes" id="UP000807716"/>
    </source>
</evidence>
<evidence type="ECO:0000256" key="1">
    <source>
        <dbReference type="ARBA" id="ARBA00007315"/>
    </source>
</evidence>
<dbReference type="Gene3D" id="3.90.190.10">
    <property type="entry name" value="Protein tyrosine phosphatase superfamily"/>
    <property type="match status" value="1"/>
</dbReference>
<dbReference type="EC" id="3.1.3.48" evidence="2"/>
<reference evidence="7" key="1">
    <citation type="journal article" date="2020" name="Fungal Divers.">
        <title>Resolving the Mortierellaceae phylogeny through synthesis of multi-gene phylogenetics and phylogenomics.</title>
        <authorList>
            <person name="Vandepol N."/>
            <person name="Liber J."/>
            <person name="Desiro A."/>
            <person name="Na H."/>
            <person name="Kennedy M."/>
            <person name="Barry K."/>
            <person name="Grigoriev I.V."/>
            <person name="Miller A.N."/>
            <person name="O'Donnell K."/>
            <person name="Stajich J.E."/>
            <person name="Bonito G."/>
        </authorList>
    </citation>
    <scope>NUCLEOTIDE SEQUENCE</scope>
    <source>
        <strain evidence="7">BC1065</strain>
    </source>
</reference>
<keyword evidence="8" id="KW-1185">Reference proteome</keyword>
<dbReference type="InterPro" id="IPR020422">
    <property type="entry name" value="TYR_PHOSPHATASE_DUAL_dom"/>
</dbReference>
<feature type="compositionally biased region" description="Acidic residues" evidence="5">
    <location>
        <begin position="250"/>
        <end position="279"/>
    </location>
</feature>
<dbReference type="SMART" id="SM00195">
    <property type="entry name" value="DSPc"/>
    <property type="match status" value="1"/>
</dbReference>
<dbReference type="PROSITE" id="PS00383">
    <property type="entry name" value="TYR_PHOSPHATASE_1"/>
    <property type="match status" value="1"/>
</dbReference>
<dbReference type="PROSITE" id="PS50056">
    <property type="entry name" value="TYR_PHOSPHATASE_2"/>
    <property type="match status" value="1"/>
</dbReference>
<dbReference type="PANTHER" id="PTHR23339">
    <property type="entry name" value="TYROSINE SPECIFIC PROTEIN PHOSPHATASE AND DUAL SPECIFICITY PROTEIN PHOSPHATASE"/>
    <property type="match status" value="1"/>
</dbReference>
<evidence type="ECO:0000256" key="5">
    <source>
        <dbReference type="SAM" id="MobiDB-lite"/>
    </source>
</evidence>
<sequence>MICANQRHKQKKAHRTTIKPAFASLLDYFEHQAHVEVVVRLNEETYDERFFTTRGMKHVEMSFPDGSCPPMFIVRKFLALCDLVVHGDSRVSGVEEERGGDVGTGGMQQDARIGQKRDKQGCVEALVDGERSDGPASPSLFQSAVCGHGGRSGNSGGVLAVHCKAGLGRTGTLIAIYLMRTYHMTAREAIAYLRIVRPGSVVGHQQTWLERNEAKIIQWKDQPLGPELEQCCHLLGRSQPFVGLRSEDEFKVEDDDDDDDDDYNDAEEDVDEEDDDDDYEGRQMMIDSDEEDEEEYEIDIETLNTDEQDDDDDDQDSVRGRNLAFVLDNVLEQDSSGFEEQVTRVLDQKLAALNDVGDTVLPEDGVDEEKEETKDKQRSRLYTVHIQPRKSAAHDMQLGSQASIETVGSELTLDLDPFSGIPNLTLLSPENAGLSPTIFAEPREMAR</sequence>
<dbReference type="InterPro" id="IPR000340">
    <property type="entry name" value="Dual-sp_phosphatase_cat-dom"/>
</dbReference>
<dbReference type="GO" id="GO:0004725">
    <property type="term" value="F:protein tyrosine phosphatase activity"/>
    <property type="evidence" value="ECO:0007669"/>
    <property type="project" value="UniProtKB-EC"/>
</dbReference>
<evidence type="ECO:0000256" key="2">
    <source>
        <dbReference type="ARBA" id="ARBA00013064"/>
    </source>
</evidence>
<dbReference type="AlphaFoldDB" id="A0A9P6Q4S6"/>
<proteinExistence type="inferred from homology"/>
<feature type="region of interest" description="Disordered" evidence="5">
    <location>
        <begin position="94"/>
        <end position="114"/>
    </location>
</feature>
<feature type="domain" description="Tyrosine specific protein phosphatases" evidence="6">
    <location>
        <begin position="154"/>
        <end position="208"/>
    </location>
</feature>
<evidence type="ECO:0000259" key="6">
    <source>
        <dbReference type="PROSITE" id="PS50056"/>
    </source>
</evidence>
<dbReference type="InterPro" id="IPR000387">
    <property type="entry name" value="Tyr_Pase_dom"/>
</dbReference>
<keyword evidence="4" id="KW-0904">Protein phosphatase</keyword>
<dbReference type="Pfam" id="PF00782">
    <property type="entry name" value="DSPc"/>
    <property type="match status" value="1"/>
</dbReference>
<dbReference type="Proteomes" id="UP000807716">
    <property type="component" value="Unassembled WGS sequence"/>
</dbReference>
<name>A0A9P6Q4S6_9FUNG</name>
<feature type="region of interest" description="Disordered" evidence="5">
    <location>
        <begin position="250"/>
        <end position="280"/>
    </location>
</feature>
<dbReference type="SUPFAM" id="SSF52799">
    <property type="entry name" value="(Phosphotyrosine protein) phosphatases II"/>
    <property type="match status" value="1"/>
</dbReference>
<evidence type="ECO:0000256" key="4">
    <source>
        <dbReference type="ARBA" id="ARBA00022912"/>
    </source>
</evidence>
<dbReference type="FunFam" id="3.90.190.10:FF:000006">
    <property type="entry name" value="Dual specificity protein phosphatase CDC14B"/>
    <property type="match status" value="1"/>
</dbReference>
<protein>
    <recommendedName>
        <fullName evidence="2">protein-tyrosine-phosphatase</fullName>
        <ecNumber evidence="2">3.1.3.48</ecNumber>
    </recommendedName>
</protein>
<evidence type="ECO:0000313" key="7">
    <source>
        <dbReference type="EMBL" id="KAG0258938.1"/>
    </source>
</evidence>
<dbReference type="OrthoDB" id="5632at2759"/>
<dbReference type="InterPro" id="IPR029021">
    <property type="entry name" value="Prot-tyrosine_phosphatase-like"/>
</dbReference>
<evidence type="ECO:0000256" key="3">
    <source>
        <dbReference type="ARBA" id="ARBA00022801"/>
    </source>
</evidence>
<comment type="similarity">
    <text evidence="1">Belongs to the protein-tyrosine phosphatase family. Non-receptor class CDC14 subfamily.</text>
</comment>
<dbReference type="InterPro" id="IPR050561">
    <property type="entry name" value="PTP"/>
</dbReference>